<dbReference type="RefSeq" id="WP_048691013.1">
    <property type="nucleotide sequence ID" value="NZ_KQ130486.1"/>
</dbReference>
<sequence>MIRLFALLPLITFGLWWLYLNHNGWSLKQGKSGFIKIFIFNVVVLGFFAIMHLVTQVE</sequence>
<comment type="caution">
    <text evidence="2">The sequence shown here is derived from an EMBL/GenBank/DDBJ whole genome shotgun (WGS) entry which is preliminary data.</text>
</comment>
<keyword evidence="1" id="KW-1133">Transmembrane helix</keyword>
<gene>
    <name evidence="2" type="ORF">XM47_06685</name>
</gene>
<keyword evidence="3" id="KW-1185">Reference proteome</keyword>
<accession>A0A0J8GSZ2</accession>
<dbReference type="EMBL" id="LAZL01000008">
    <property type="protein sequence ID" value="KMT65877.1"/>
    <property type="molecule type" value="Genomic_DNA"/>
</dbReference>
<protein>
    <submittedName>
        <fullName evidence="2">Membrane protein</fullName>
    </submittedName>
</protein>
<evidence type="ECO:0000256" key="1">
    <source>
        <dbReference type="SAM" id="Phobius"/>
    </source>
</evidence>
<keyword evidence="1" id="KW-0812">Transmembrane</keyword>
<proteinExistence type="predicted"/>
<feature type="transmembrane region" description="Helical" evidence="1">
    <location>
        <begin position="6"/>
        <end position="22"/>
    </location>
</feature>
<dbReference type="AlphaFoldDB" id="A0A0J8GSZ2"/>
<evidence type="ECO:0000313" key="3">
    <source>
        <dbReference type="Proteomes" id="UP000037600"/>
    </source>
</evidence>
<reference evidence="2 3" key="1">
    <citation type="submission" date="2015-04" db="EMBL/GenBank/DDBJ databases">
        <title>Draft Genome Sequence of the Novel Agar-Digesting Marine Bacterium Q1.</title>
        <authorList>
            <person name="Li Y."/>
            <person name="Li D."/>
            <person name="Chen G."/>
            <person name="Du Z."/>
        </authorList>
    </citation>
    <scope>NUCLEOTIDE SEQUENCE [LARGE SCALE GENOMIC DNA]</scope>
    <source>
        <strain evidence="2 3">Q1</strain>
    </source>
</reference>
<keyword evidence="1" id="KW-0472">Membrane</keyword>
<name>A0A0J8GSZ2_9ALTE</name>
<dbReference type="Proteomes" id="UP000037600">
    <property type="component" value="Unassembled WGS sequence"/>
</dbReference>
<organism evidence="2 3">
    <name type="scientific">Catenovulum maritimum</name>
    <dbReference type="NCBI Taxonomy" id="1513271"/>
    <lineage>
        <taxon>Bacteria</taxon>
        <taxon>Pseudomonadati</taxon>
        <taxon>Pseudomonadota</taxon>
        <taxon>Gammaproteobacteria</taxon>
        <taxon>Alteromonadales</taxon>
        <taxon>Alteromonadaceae</taxon>
        <taxon>Catenovulum</taxon>
    </lineage>
</organism>
<feature type="transmembrane region" description="Helical" evidence="1">
    <location>
        <begin position="34"/>
        <end position="54"/>
    </location>
</feature>
<evidence type="ECO:0000313" key="2">
    <source>
        <dbReference type="EMBL" id="KMT65877.1"/>
    </source>
</evidence>
<dbReference type="STRING" id="1513271.XM47_06685"/>